<comment type="caution">
    <text evidence="10">The sequence shown here is derived from an EMBL/GenBank/DDBJ whole genome shotgun (WGS) entry which is preliminary data.</text>
</comment>
<dbReference type="GO" id="GO:0005886">
    <property type="term" value="C:plasma membrane"/>
    <property type="evidence" value="ECO:0007669"/>
    <property type="project" value="UniProtKB-SubCell"/>
</dbReference>
<dbReference type="PANTHER" id="PTHR30572">
    <property type="entry name" value="MEMBRANE COMPONENT OF TRANSPORTER-RELATED"/>
    <property type="match status" value="1"/>
</dbReference>
<feature type="transmembrane region" description="Helical" evidence="7">
    <location>
        <begin position="273"/>
        <end position="298"/>
    </location>
</feature>
<evidence type="ECO:0000256" key="4">
    <source>
        <dbReference type="ARBA" id="ARBA00022989"/>
    </source>
</evidence>
<dbReference type="Pfam" id="PF02687">
    <property type="entry name" value="FtsX"/>
    <property type="match status" value="1"/>
</dbReference>
<evidence type="ECO:0000256" key="3">
    <source>
        <dbReference type="ARBA" id="ARBA00022692"/>
    </source>
</evidence>
<proteinExistence type="inferred from homology"/>
<gene>
    <name evidence="10" type="ORF">EFK50_20580</name>
</gene>
<keyword evidence="11" id="KW-1185">Reference proteome</keyword>
<evidence type="ECO:0000256" key="1">
    <source>
        <dbReference type="ARBA" id="ARBA00004651"/>
    </source>
</evidence>
<dbReference type="Proteomes" id="UP000267128">
    <property type="component" value="Unassembled WGS sequence"/>
</dbReference>
<name>A0A3N0CB79_9ACTN</name>
<feature type="transmembrane region" description="Helical" evidence="7">
    <location>
        <begin position="319"/>
        <end position="348"/>
    </location>
</feature>
<evidence type="ECO:0000256" key="2">
    <source>
        <dbReference type="ARBA" id="ARBA00022475"/>
    </source>
</evidence>
<dbReference type="InterPro" id="IPR050250">
    <property type="entry name" value="Macrolide_Exporter_MacB"/>
</dbReference>
<evidence type="ECO:0000256" key="5">
    <source>
        <dbReference type="ARBA" id="ARBA00023136"/>
    </source>
</evidence>
<dbReference type="AlphaFoldDB" id="A0A3N0CB79"/>
<keyword evidence="2" id="KW-1003">Cell membrane</keyword>
<keyword evidence="4 7" id="KW-1133">Transmembrane helix</keyword>
<dbReference type="InterPro" id="IPR025857">
    <property type="entry name" value="MacB_PCD"/>
</dbReference>
<evidence type="ECO:0000256" key="7">
    <source>
        <dbReference type="SAM" id="Phobius"/>
    </source>
</evidence>
<reference evidence="10 11" key="1">
    <citation type="submission" date="2018-11" db="EMBL/GenBank/DDBJ databases">
        <authorList>
            <person name="Li F."/>
        </authorList>
    </citation>
    <scope>NUCLEOTIDE SEQUENCE [LARGE SCALE GENOMIC DNA]</scope>
    <source>
        <strain evidence="10 11">Gsoil 097</strain>
    </source>
</reference>
<dbReference type="Pfam" id="PF12704">
    <property type="entry name" value="MacB_PCD"/>
    <property type="match status" value="1"/>
</dbReference>
<feature type="transmembrane region" description="Helical" evidence="7">
    <location>
        <begin position="360"/>
        <end position="385"/>
    </location>
</feature>
<dbReference type="PANTHER" id="PTHR30572:SF4">
    <property type="entry name" value="ABC TRANSPORTER PERMEASE YTRF"/>
    <property type="match status" value="1"/>
</dbReference>
<evidence type="ECO:0000313" key="10">
    <source>
        <dbReference type="EMBL" id="RNL60704.1"/>
    </source>
</evidence>
<evidence type="ECO:0000313" key="11">
    <source>
        <dbReference type="Proteomes" id="UP000267128"/>
    </source>
</evidence>
<comment type="subcellular location">
    <subcellularLocation>
        <location evidence="1">Cell membrane</location>
        <topology evidence="1">Multi-pass membrane protein</topology>
    </subcellularLocation>
</comment>
<feature type="domain" description="MacB-like periplasmic core" evidence="9">
    <location>
        <begin position="29"/>
        <end position="232"/>
    </location>
</feature>
<evidence type="ECO:0000256" key="6">
    <source>
        <dbReference type="ARBA" id="ARBA00038076"/>
    </source>
</evidence>
<dbReference type="InterPro" id="IPR003838">
    <property type="entry name" value="ABC3_permease_C"/>
</dbReference>
<dbReference type="OrthoDB" id="9780560at2"/>
<dbReference type="RefSeq" id="WP_123229456.1">
    <property type="nucleotide sequence ID" value="NZ_RJSE01000009.1"/>
</dbReference>
<organism evidence="10 11">
    <name type="scientific">Nocardioides marmoriginsengisoli</name>
    <dbReference type="NCBI Taxonomy" id="661483"/>
    <lineage>
        <taxon>Bacteria</taxon>
        <taxon>Bacillati</taxon>
        <taxon>Actinomycetota</taxon>
        <taxon>Actinomycetes</taxon>
        <taxon>Propionibacteriales</taxon>
        <taxon>Nocardioidaceae</taxon>
        <taxon>Nocardioides</taxon>
    </lineage>
</organism>
<feature type="domain" description="ABC3 transporter permease C-terminal" evidence="8">
    <location>
        <begin position="277"/>
        <end position="389"/>
    </location>
</feature>
<evidence type="ECO:0000259" key="8">
    <source>
        <dbReference type="Pfam" id="PF02687"/>
    </source>
</evidence>
<dbReference type="GO" id="GO:0022857">
    <property type="term" value="F:transmembrane transporter activity"/>
    <property type="evidence" value="ECO:0007669"/>
    <property type="project" value="TreeGrafter"/>
</dbReference>
<evidence type="ECO:0000259" key="9">
    <source>
        <dbReference type="Pfam" id="PF12704"/>
    </source>
</evidence>
<feature type="transmembrane region" description="Helical" evidence="7">
    <location>
        <begin position="21"/>
        <end position="49"/>
    </location>
</feature>
<sequence>MTWRLRVESVRRLAADAAASLLLRPGHTIGMVAGIALGVAGVVGIVVIADTQQIQVDRQFDLQRSDRVVVRAWTPTKAGFDATRVAAAEQLEPVLDVGEFSVWSRARTVSRTDGTARSSRPVLVADGSGLLATDTRVVRGRSGDSLSTARGPVAWIGERLARDLGLAPGDDLDNAQVLVGDLPFEVVGIIANDEGFGYASSGVLISRKTAVATLGGVGENVRVIAHVRPGSASAVGDNMVAGLDPYRELMLEDVTPPDGKVLLSNVGSDLRRIGAALGGFMGLIGMITVANTLMMAVYQRRRELGLRSAMGWKRRRIGVLVLTESATAGIVASTLGVGLGLGVAVIWSHVQHWELILAPWLPFAAIGSGLTASLVGGIIPAYLAASTPPMTAMRS</sequence>
<keyword evidence="3 7" id="KW-0812">Transmembrane</keyword>
<protein>
    <submittedName>
        <fullName evidence="10">ABC transporter permease</fullName>
    </submittedName>
</protein>
<accession>A0A3N0CB79</accession>
<comment type="similarity">
    <text evidence="6">Belongs to the ABC-4 integral membrane protein family.</text>
</comment>
<keyword evidence="5 7" id="KW-0472">Membrane</keyword>
<dbReference type="EMBL" id="RJSE01000009">
    <property type="protein sequence ID" value="RNL60704.1"/>
    <property type="molecule type" value="Genomic_DNA"/>
</dbReference>